<dbReference type="RefSeq" id="WP_072631638.1">
    <property type="nucleotide sequence ID" value="NZ_JABBAN010000283.1"/>
</dbReference>
<gene>
    <name evidence="5" type="primary">ydaF_2</name>
    <name evidence="5" type="ORF">PFRI_31240</name>
</gene>
<dbReference type="InterPro" id="IPR051531">
    <property type="entry name" value="N-acetyltransferase"/>
</dbReference>
<evidence type="ECO:0000313" key="6">
    <source>
        <dbReference type="Proteomes" id="UP000184514"/>
    </source>
</evidence>
<comment type="similarity">
    <text evidence="3">Belongs to the acetyltransferase family. RimJ subfamily.</text>
</comment>
<keyword evidence="1 5" id="KW-0808">Transferase</keyword>
<feature type="domain" description="N-acetyltransferase" evidence="4">
    <location>
        <begin position="15"/>
        <end position="190"/>
    </location>
</feature>
<accession>A0A1L9NTS3</accession>
<dbReference type="PROSITE" id="PS51186">
    <property type="entry name" value="GNAT"/>
    <property type="match status" value="1"/>
</dbReference>
<keyword evidence="6" id="KW-1185">Reference proteome</keyword>
<dbReference type="SUPFAM" id="SSF55729">
    <property type="entry name" value="Acyl-CoA N-acyltransferases (Nat)"/>
    <property type="match status" value="1"/>
</dbReference>
<evidence type="ECO:0000313" key="5">
    <source>
        <dbReference type="EMBL" id="OJI92639.1"/>
    </source>
</evidence>
<dbReference type="InterPro" id="IPR000182">
    <property type="entry name" value="GNAT_dom"/>
</dbReference>
<dbReference type="OrthoDB" id="9801669at2"/>
<dbReference type="PANTHER" id="PTHR43792:SF8">
    <property type="entry name" value="[RIBOSOMAL PROTEIN US5]-ALANINE N-ACETYLTRANSFERASE"/>
    <property type="match status" value="1"/>
</dbReference>
<keyword evidence="2 5" id="KW-0012">Acyltransferase</keyword>
<comment type="caution">
    <text evidence="5">The sequence shown here is derived from an EMBL/GenBank/DDBJ whole genome shotgun (WGS) entry which is preliminary data.</text>
</comment>
<organism evidence="5 6">
    <name type="scientific">Planktotalea frisia</name>
    <dbReference type="NCBI Taxonomy" id="696762"/>
    <lineage>
        <taxon>Bacteria</taxon>
        <taxon>Pseudomonadati</taxon>
        <taxon>Pseudomonadota</taxon>
        <taxon>Alphaproteobacteria</taxon>
        <taxon>Rhodobacterales</taxon>
        <taxon>Paracoccaceae</taxon>
        <taxon>Planktotalea</taxon>
    </lineage>
</organism>
<dbReference type="GO" id="GO:0005737">
    <property type="term" value="C:cytoplasm"/>
    <property type="evidence" value="ECO:0007669"/>
    <property type="project" value="TreeGrafter"/>
</dbReference>
<reference evidence="5 6" key="1">
    <citation type="submission" date="2016-10" db="EMBL/GenBank/DDBJ databases">
        <title>Genome sequence of Planktotalea frisia SH6-1.</title>
        <authorList>
            <person name="Poehlein A."/>
            <person name="Bakenhus I."/>
            <person name="Voget S."/>
            <person name="Brinkhoff T."/>
            <person name="Simon M."/>
        </authorList>
    </citation>
    <scope>NUCLEOTIDE SEQUENCE [LARGE SCALE GENOMIC DNA]</scope>
    <source>
        <strain evidence="5 6">SH6-1</strain>
    </source>
</reference>
<protein>
    <submittedName>
        <fullName evidence="5">Putative ribosomal N-acetyltransferase YdaF</fullName>
        <ecNumber evidence="5">2.3.1.-</ecNumber>
    </submittedName>
</protein>
<dbReference type="GO" id="GO:0008999">
    <property type="term" value="F:protein-N-terminal-alanine acetyltransferase activity"/>
    <property type="evidence" value="ECO:0007669"/>
    <property type="project" value="TreeGrafter"/>
</dbReference>
<proteinExistence type="inferred from homology"/>
<dbReference type="Pfam" id="PF13302">
    <property type="entry name" value="Acetyltransf_3"/>
    <property type="match status" value="1"/>
</dbReference>
<evidence type="ECO:0000256" key="3">
    <source>
        <dbReference type="ARBA" id="ARBA00038502"/>
    </source>
</evidence>
<dbReference type="EMBL" id="MLCB01000172">
    <property type="protein sequence ID" value="OJI92639.1"/>
    <property type="molecule type" value="Genomic_DNA"/>
</dbReference>
<dbReference type="AlphaFoldDB" id="A0A1L9NTS3"/>
<evidence type="ECO:0000256" key="1">
    <source>
        <dbReference type="ARBA" id="ARBA00022679"/>
    </source>
</evidence>
<dbReference type="EC" id="2.3.1.-" evidence="5"/>
<dbReference type="STRING" id="696762.PFRI_31240"/>
<name>A0A1L9NTS3_9RHOB</name>
<evidence type="ECO:0000259" key="4">
    <source>
        <dbReference type="PROSITE" id="PS51186"/>
    </source>
</evidence>
<dbReference type="Proteomes" id="UP000184514">
    <property type="component" value="Unassembled WGS sequence"/>
</dbReference>
<sequence length="194" mass="22472">MLRIKRKVRLETERLSLRPPIHSDFRAWANLRYESADFLTKWEPTWASNHLTRKAFTNRVYWAQRSISGDTAVPLFLERREDGALMGAITLDNIRRGPAQSGTLGYWIGHHYARHGYMSEAIAAMVHYAFERMDLSRLEAACLPENKASRGLLERTGFKYEGVAQAYLQIDGRWRSHVLYSALRMDRRGRTDVG</sequence>
<dbReference type="PANTHER" id="PTHR43792">
    <property type="entry name" value="GNAT FAMILY, PUTATIVE (AFU_ORTHOLOGUE AFUA_3G00765)-RELATED-RELATED"/>
    <property type="match status" value="1"/>
</dbReference>
<dbReference type="Gene3D" id="3.40.630.30">
    <property type="match status" value="1"/>
</dbReference>
<evidence type="ECO:0000256" key="2">
    <source>
        <dbReference type="ARBA" id="ARBA00023315"/>
    </source>
</evidence>
<dbReference type="InterPro" id="IPR016181">
    <property type="entry name" value="Acyl_CoA_acyltransferase"/>
</dbReference>